<protein>
    <submittedName>
        <fullName evidence="2">Uncharacterized protein</fullName>
    </submittedName>
</protein>
<evidence type="ECO:0000256" key="1">
    <source>
        <dbReference type="SAM" id="Phobius"/>
    </source>
</evidence>
<dbReference type="AlphaFoldDB" id="A0AAQ3NG46"/>
<reference evidence="2 3" key="1">
    <citation type="journal article" date="2023" name="Life. Sci Alliance">
        <title>Evolutionary insights into 3D genome organization and epigenetic landscape of Vigna mungo.</title>
        <authorList>
            <person name="Junaid A."/>
            <person name="Singh B."/>
            <person name="Bhatia S."/>
        </authorList>
    </citation>
    <scope>NUCLEOTIDE SEQUENCE [LARGE SCALE GENOMIC DNA]</scope>
    <source>
        <strain evidence="2">Urdbean</strain>
    </source>
</reference>
<keyword evidence="1" id="KW-0812">Transmembrane</keyword>
<keyword evidence="1" id="KW-1133">Transmembrane helix</keyword>
<feature type="transmembrane region" description="Helical" evidence="1">
    <location>
        <begin position="15"/>
        <end position="33"/>
    </location>
</feature>
<organism evidence="2 3">
    <name type="scientific">Vigna mungo</name>
    <name type="common">Black gram</name>
    <name type="synonym">Phaseolus mungo</name>
    <dbReference type="NCBI Taxonomy" id="3915"/>
    <lineage>
        <taxon>Eukaryota</taxon>
        <taxon>Viridiplantae</taxon>
        <taxon>Streptophyta</taxon>
        <taxon>Embryophyta</taxon>
        <taxon>Tracheophyta</taxon>
        <taxon>Spermatophyta</taxon>
        <taxon>Magnoliopsida</taxon>
        <taxon>eudicotyledons</taxon>
        <taxon>Gunneridae</taxon>
        <taxon>Pentapetalae</taxon>
        <taxon>rosids</taxon>
        <taxon>fabids</taxon>
        <taxon>Fabales</taxon>
        <taxon>Fabaceae</taxon>
        <taxon>Papilionoideae</taxon>
        <taxon>50 kb inversion clade</taxon>
        <taxon>NPAAA clade</taxon>
        <taxon>indigoferoid/millettioid clade</taxon>
        <taxon>Phaseoleae</taxon>
        <taxon>Vigna</taxon>
    </lineage>
</organism>
<sequence length="135" mass="15708">MNVVLLSEYRVPLELSILFLLILLLTELNRLLISLNFTTGLRHRCGISKHIESFNIFRRVSLALPLLRGRCFLFYCFPRFRASVFGDAPNLRRISIVIFFLESGDIGAELLCVETNAGKQKRRVVGHWRWNKQMI</sequence>
<dbReference type="EMBL" id="CP144695">
    <property type="protein sequence ID" value="WVZ09080.1"/>
    <property type="molecule type" value="Genomic_DNA"/>
</dbReference>
<gene>
    <name evidence="2" type="ORF">V8G54_022426</name>
</gene>
<proteinExistence type="predicted"/>
<keyword evidence="1" id="KW-0472">Membrane</keyword>
<evidence type="ECO:0000313" key="2">
    <source>
        <dbReference type="EMBL" id="WVZ09080.1"/>
    </source>
</evidence>
<accession>A0AAQ3NG46</accession>
<name>A0AAQ3NG46_VIGMU</name>
<keyword evidence="3" id="KW-1185">Reference proteome</keyword>
<dbReference type="Proteomes" id="UP001374535">
    <property type="component" value="Chromosome 6"/>
</dbReference>
<evidence type="ECO:0000313" key="3">
    <source>
        <dbReference type="Proteomes" id="UP001374535"/>
    </source>
</evidence>